<dbReference type="EMBL" id="LGSR01000006">
    <property type="protein sequence ID" value="KOS22585.1"/>
    <property type="molecule type" value="Genomic_DNA"/>
</dbReference>
<protein>
    <submittedName>
        <fullName evidence="6">Ras guanine nucleotide exchange factor A</fullName>
    </submittedName>
</protein>
<dbReference type="GO" id="GO:0007265">
    <property type="term" value="P:Ras protein signal transduction"/>
    <property type="evidence" value="ECO:0007669"/>
    <property type="project" value="TreeGrafter"/>
</dbReference>
<dbReference type="Gene3D" id="1.20.870.10">
    <property type="entry name" value="Son of sevenless (SoS) protein Chain: S domain 1"/>
    <property type="match status" value="1"/>
</dbReference>
<dbReference type="OrthoDB" id="28357at2759"/>
<dbReference type="InterPro" id="IPR027417">
    <property type="entry name" value="P-loop_NTPase"/>
</dbReference>
<dbReference type="InterPro" id="IPR036964">
    <property type="entry name" value="RASGEF_cat_dom_sf"/>
</dbReference>
<dbReference type="PROSITE" id="PS50212">
    <property type="entry name" value="RASGEF_NTER"/>
    <property type="match status" value="1"/>
</dbReference>
<dbReference type="Gene3D" id="3.40.50.300">
    <property type="entry name" value="P-loop containing nucleotide triphosphate hydrolases"/>
    <property type="match status" value="1"/>
</dbReference>
<dbReference type="SUPFAM" id="SSF52540">
    <property type="entry name" value="P-loop containing nucleoside triphosphate hydrolases"/>
    <property type="match status" value="1"/>
</dbReference>
<reference evidence="6 7" key="1">
    <citation type="submission" date="2015-07" db="EMBL/GenBank/DDBJ databases">
        <title>The genome of the fungus Escovopsis weberi, a specialized disease agent of ant agriculture.</title>
        <authorList>
            <person name="de Man T.J."/>
            <person name="Stajich J.E."/>
            <person name="Kubicek C.P."/>
            <person name="Chenthamara K."/>
            <person name="Atanasova L."/>
            <person name="Druzhinina I.S."/>
            <person name="Birnbaum S."/>
            <person name="Barribeau S.M."/>
            <person name="Teiling C."/>
            <person name="Suen G."/>
            <person name="Currie C."/>
            <person name="Gerardo N.M."/>
        </authorList>
    </citation>
    <scope>NUCLEOTIDE SEQUENCE [LARGE SCALE GENOMIC DNA]</scope>
</reference>
<dbReference type="PANTHER" id="PTHR23113">
    <property type="entry name" value="GUANINE NUCLEOTIDE EXCHANGE FACTOR"/>
    <property type="match status" value="1"/>
</dbReference>
<proteinExistence type="predicted"/>
<dbReference type="Proteomes" id="UP000053831">
    <property type="component" value="Unassembled WGS sequence"/>
</dbReference>
<comment type="caution">
    <text evidence="6">The sequence shown here is derived from an EMBL/GenBank/DDBJ whole genome shotgun (WGS) entry which is preliminary data.</text>
</comment>
<accession>A0A0M9VWY4</accession>
<dbReference type="InterPro" id="IPR008937">
    <property type="entry name" value="Ras-like_GEF"/>
</dbReference>
<feature type="domain" description="N-terminal Ras-GEF" evidence="5">
    <location>
        <begin position="231"/>
        <end position="357"/>
    </location>
</feature>
<name>A0A0M9VWY4_ESCWE</name>
<dbReference type="Gene3D" id="1.10.840.10">
    <property type="entry name" value="Ras guanine-nucleotide exchange factors catalytic domain"/>
    <property type="match status" value="1"/>
</dbReference>
<organism evidence="6 7">
    <name type="scientific">Escovopsis weberi</name>
    <dbReference type="NCBI Taxonomy" id="150374"/>
    <lineage>
        <taxon>Eukaryota</taxon>
        <taxon>Fungi</taxon>
        <taxon>Dikarya</taxon>
        <taxon>Ascomycota</taxon>
        <taxon>Pezizomycotina</taxon>
        <taxon>Sordariomycetes</taxon>
        <taxon>Hypocreomycetidae</taxon>
        <taxon>Hypocreales</taxon>
        <taxon>Hypocreaceae</taxon>
        <taxon>Escovopsis</taxon>
    </lineage>
</organism>
<dbReference type="STRING" id="150374.A0A0M9VWY4"/>
<dbReference type="InterPro" id="IPR001895">
    <property type="entry name" value="RASGEF_cat_dom"/>
</dbReference>
<dbReference type="Pfam" id="PF00617">
    <property type="entry name" value="RasGEF"/>
    <property type="match status" value="1"/>
</dbReference>
<sequence>MESFDIAIIGADGAGKSTFIQRVLGQPRPPMSNASNLRFVIDSTTHMITLLELDIESFELNTIQPIQWPKQINGHIVPRVDAALILYDVKDLATLRRVPRLLTCLTESGLPAMMAASKCDQPEDVWEIDINALANQKPFDQCQSHYRISMDSPESVKECLSAVIRAAIAHRKGAPERPTSEERHGRASWDFSLLRGMPRYRESLELDESNADRPTYSDIPILERSDDLMEKQPRVAGESFDDLVDRLLAVRLCKADHNFAEIFLCLYRKFAAPRDLFSAILTRLDRVRNDKTTPYMVSTMTQLRFIETLATWVALYPGDFARPSTRRTLDNLITQLFPMPTFNYAARQMRKNLIHNVHEDDDTGWAHADNANEGDNKELLSPELGELGDGVADLRLDDESLYGRQSGSLESGSGGSSTHVHLHNFDDYEREAARLEPTAHLPMNKSRFLVFMEISDDDVADELTRIEWVLFSSIRIRDFVRHVSLSASEREGCRSLKNVDRMINHFNHIAKWVANMILLRDKAKHRAQILEKFMNIALKLRQLNNYNGLAAVLAGISGTAIHRLAQTRALVSPDLQKKFARLGILMSTQKSHFAYRLAWENSPLPRIPFMPLYRRDLLSAEQGSKTFVGPRGDRINWGKFEILGEVLLPFMKSQGTPYPNLASNDQAREMILGCRMPTDEEEIYQRSLEVESSASGGATDPSKKMFPWFQNK</sequence>
<keyword evidence="1 2" id="KW-0344">Guanine-nucleotide releasing factor</keyword>
<gene>
    <name evidence="6" type="ORF">ESCO_001913</name>
</gene>
<dbReference type="PANTHER" id="PTHR23113:SF348">
    <property type="entry name" value="GUANYL-NUCLEOTIDE EXCHANGE FACTOR RASGEF, PUTATIVE (AFU_ORTHOLOGUE AFUA_1G04700)-RELATED"/>
    <property type="match status" value="1"/>
</dbReference>
<evidence type="ECO:0000256" key="3">
    <source>
        <dbReference type="SAM" id="MobiDB-lite"/>
    </source>
</evidence>
<dbReference type="GO" id="GO:0005085">
    <property type="term" value="F:guanyl-nucleotide exchange factor activity"/>
    <property type="evidence" value="ECO:0007669"/>
    <property type="project" value="UniProtKB-KW"/>
</dbReference>
<dbReference type="CDD" id="cd06224">
    <property type="entry name" value="REM"/>
    <property type="match status" value="1"/>
</dbReference>
<evidence type="ECO:0000256" key="2">
    <source>
        <dbReference type="PROSITE-ProRule" id="PRU00168"/>
    </source>
</evidence>
<evidence type="ECO:0000259" key="5">
    <source>
        <dbReference type="PROSITE" id="PS50212"/>
    </source>
</evidence>
<evidence type="ECO:0000313" key="7">
    <source>
        <dbReference type="Proteomes" id="UP000053831"/>
    </source>
</evidence>
<dbReference type="InterPro" id="IPR023578">
    <property type="entry name" value="Ras_GEF_dom_sf"/>
</dbReference>
<dbReference type="PROSITE" id="PS50009">
    <property type="entry name" value="RASGEF_CAT"/>
    <property type="match status" value="1"/>
</dbReference>
<evidence type="ECO:0000313" key="6">
    <source>
        <dbReference type="EMBL" id="KOS22585.1"/>
    </source>
</evidence>
<dbReference type="AlphaFoldDB" id="A0A0M9VWY4"/>
<dbReference type="GO" id="GO:0005886">
    <property type="term" value="C:plasma membrane"/>
    <property type="evidence" value="ECO:0007669"/>
    <property type="project" value="TreeGrafter"/>
</dbReference>
<dbReference type="CDD" id="cd00882">
    <property type="entry name" value="Ras_like_GTPase"/>
    <property type="match status" value="1"/>
</dbReference>
<dbReference type="SMART" id="SM00147">
    <property type="entry name" value="RasGEF"/>
    <property type="match status" value="1"/>
</dbReference>
<feature type="domain" description="Ras-GEF" evidence="4">
    <location>
        <begin position="455"/>
        <end position="693"/>
    </location>
</feature>
<dbReference type="SUPFAM" id="SSF48366">
    <property type="entry name" value="Ras GEF"/>
    <property type="match status" value="1"/>
</dbReference>
<dbReference type="Pfam" id="PF00618">
    <property type="entry name" value="RasGEF_N"/>
    <property type="match status" value="1"/>
</dbReference>
<feature type="region of interest" description="Disordered" evidence="3">
    <location>
        <begin position="688"/>
        <end position="712"/>
    </location>
</feature>
<dbReference type="InterPro" id="IPR000651">
    <property type="entry name" value="Ras-like_Gua-exchang_fac_N"/>
</dbReference>
<evidence type="ECO:0000256" key="1">
    <source>
        <dbReference type="ARBA" id="ARBA00022658"/>
    </source>
</evidence>
<evidence type="ECO:0000259" key="4">
    <source>
        <dbReference type="PROSITE" id="PS50009"/>
    </source>
</evidence>
<keyword evidence="7" id="KW-1185">Reference proteome</keyword>